<reference evidence="2" key="2">
    <citation type="submission" date="2023-06" db="EMBL/GenBank/DDBJ databases">
        <authorList>
            <person name="Ma L."/>
            <person name="Liu K.-W."/>
            <person name="Li Z."/>
            <person name="Hsiao Y.-Y."/>
            <person name="Qi Y."/>
            <person name="Fu T."/>
            <person name="Tang G."/>
            <person name="Zhang D."/>
            <person name="Sun W.-H."/>
            <person name="Liu D.-K."/>
            <person name="Li Y."/>
            <person name="Chen G.-Z."/>
            <person name="Liu X.-D."/>
            <person name="Liao X.-Y."/>
            <person name="Jiang Y.-T."/>
            <person name="Yu X."/>
            <person name="Hao Y."/>
            <person name="Huang J."/>
            <person name="Zhao X.-W."/>
            <person name="Ke S."/>
            <person name="Chen Y.-Y."/>
            <person name="Wu W.-L."/>
            <person name="Hsu J.-L."/>
            <person name="Lin Y.-F."/>
            <person name="Huang M.-D."/>
            <person name="Li C.-Y."/>
            <person name="Huang L."/>
            <person name="Wang Z.-W."/>
            <person name="Zhao X."/>
            <person name="Zhong W.-Y."/>
            <person name="Peng D.-H."/>
            <person name="Ahmad S."/>
            <person name="Lan S."/>
            <person name="Zhang J.-S."/>
            <person name="Tsai W.-C."/>
            <person name="Van De Peer Y."/>
            <person name="Liu Z.-J."/>
        </authorList>
    </citation>
    <scope>NUCLEOTIDE SEQUENCE</scope>
    <source>
        <strain evidence="2">CP</strain>
        <tissue evidence="2">Leaves</tissue>
    </source>
</reference>
<evidence type="ECO:0000313" key="3">
    <source>
        <dbReference type="Proteomes" id="UP001180020"/>
    </source>
</evidence>
<accession>A0AAV9E0C5</accession>
<keyword evidence="3" id="KW-1185">Reference proteome</keyword>
<organism evidence="2 3">
    <name type="scientific">Acorus calamus</name>
    <name type="common">Sweet flag</name>
    <dbReference type="NCBI Taxonomy" id="4465"/>
    <lineage>
        <taxon>Eukaryota</taxon>
        <taxon>Viridiplantae</taxon>
        <taxon>Streptophyta</taxon>
        <taxon>Embryophyta</taxon>
        <taxon>Tracheophyta</taxon>
        <taxon>Spermatophyta</taxon>
        <taxon>Magnoliopsida</taxon>
        <taxon>Liliopsida</taxon>
        <taxon>Acoraceae</taxon>
        <taxon>Acorus</taxon>
    </lineage>
</organism>
<reference evidence="2" key="1">
    <citation type="journal article" date="2023" name="Nat. Commun.">
        <title>Diploid and tetraploid genomes of Acorus and the evolution of monocots.</title>
        <authorList>
            <person name="Ma L."/>
            <person name="Liu K.W."/>
            <person name="Li Z."/>
            <person name="Hsiao Y.Y."/>
            <person name="Qi Y."/>
            <person name="Fu T."/>
            <person name="Tang G.D."/>
            <person name="Zhang D."/>
            <person name="Sun W.H."/>
            <person name="Liu D.K."/>
            <person name="Li Y."/>
            <person name="Chen G.Z."/>
            <person name="Liu X.D."/>
            <person name="Liao X.Y."/>
            <person name="Jiang Y.T."/>
            <person name="Yu X."/>
            <person name="Hao Y."/>
            <person name="Huang J."/>
            <person name="Zhao X.W."/>
            <person name="Ke S."/>
            <person name="Chen Y.Y."/>
            <person name="Wu W.L."/>
            <person name="Hsu J.L."/>
            <person name="Lin Y.F."/>
            <person name="Huang M.D."/>
            <person name="Li C.Y."/>
            <person name="Huang L."/>
            <person name="Wang Z.W."/>
            <person name="Zhao X."/>
            <person name="Zhong W.Y."/>
            <person name="Peng D.H."/>
            <person name="Ahmad S."/>
            <person name="Lan S."/>
            <person name="Zhang J.S."/>
            <person name="Tsai W.C."/>
            <person name="Van de Peer Y."/>
            <person name="Liu Z.J."/>
        </authorList>
    </citation>
    <scope>NUCLEOTIDE SEQUENCE</scope>
    <source>
        <strain evidence="2">CP</strain>
    </source>
</reference>
<feature type="region of interest" description="Disordered" evidence="1">
    <location>
        <begin position="27"/>
        <end position="50"/>
    </location>
</feature>
<proteinExistence type="predicted"/>
<dbReference type="AlphaFoldDB" id="A0AAV9E0C5"/>
<comment type="caution">
    <text evidence="2">The sequence shown here is derived from an EMBL/GenBank/DDBJ whole genome shotgun (WGS) entry which is preliminary data.</text>
</comment>
<dbReference type="Proteomes" id="UP001180020">
    <property type="component" value="Unassembled WGS sequence"/>
</dbReference>
<evidence type="ECO:0000313" key="2">
    <source>
        <dbReference type="EMBL" id="KAK1307093.1"/>
    </source>
</evidence>
<protein>
    <submittedName>
        <fullName evidence="2">Uncharacterized protein</fullName>
    </submittedName>
</protein>
<evidence type="ECO:0000256" key="1">
    <source>
        <dbReference type="SAM" id="MobiDB-lite"/>
    </source>
</evidence>
<name>A0AAV9E0C5_ACOCL</name>
<sequence>MMARIAQMRALRASGISFQNNAHYDLANHSSGSSRGERVARPSPLRPNVANLVGQTKMEKFSMKLRSGLGGKARDGQLQLGIKKNGKVTIQGNIRLGVKRIRRKCPKGTLFVRGDRLFKPVSQGGFKPGPFNRSFRLPGPDRSGPLYGPVWGGWDL</sequence>
<gene>
    <name evidence="2" type="ORF">QJS10_CPA10g00073</name>
</gene>
<dbReference type="EMBL" id="JAUJYO010000010">
    <property type="protein sequence ID" value="KAK1307093.1"/>
    <property type="molecule type" value="Genomic_DNA"/>
</dbReference>